<evidence type="ECO:0000256" key="2">
    <source>
        <dbReference type="ARBA" id="ARBA00022801"/>
    </source>
</evidence>
<feature type="compositionally biased region" description="Basic and acidic residues" evidence="3">
    <location>
        <begin position="75"/>
        <end position="98"/>
    </location>
</feature>
<keyword evidence="4" id="KW-0121">Carboxypeptidase</keyword>
<name>A0A1D7YBR0_9ACTN</name>
<gene>
    <name evidence="4" type="ORF">BFF78_19155</name>
</gene>
<accession>A0A1D7YBR0</accession>
<dbReference type="InterPro" id="IPR000667">
    <property type="entry name" value="Peptidase_S13"/>
</dbReference>
<dbReference type="KEGG" id="spun:BFF78_19155"/>
<feature type="region of interest" description="Disordered" evidence="3">
    <location>
        <begin position="289"/>
        <end position="309"/>
    </location>
</feature>
<evidence type="ECO:0000256" key="1">
    <source>
        <dbReference type="ARBA" id="ARBA00006096"/>
    </source>
</evidence>
<evidence type="ECO:0000256" key="3">
    <source>
        <dbReference type="SAM" id="MobiDB-lite"/>
    </source>
</evidence>
<dbReference type="RefSeq" id="WP_069779485.1">
    <property type="nucleotide sequence ID" value="NZ_CP017248.1"/>
</dbReference>
<keyword evidence="5" id="KW-1185">Reference proteome</keyword>
<feature type="region of interest" description="Disordered" evidence="3">
    <location>
        <begin position="75"/>
        <end position="114"/>
    </location>
</feature>
<sequence>MERIANAVRPRLARAGAAVEPQVARLTRALRSRPEFLRLPRPRAVRTWQYTAGAATAGLALAAAVVTAAGPWDADGQRTAERDRAAALERSGGADHDATGATAAEPRPAPSAGPVLVGLDGRPGAVGTMKAPPVGKALSDVLGPLLNAPALGGDHAAAVVDVTTGRRLYGADEGKALTPASTTKIATAVAALSALGPDHRLTTRAVLEPDTGELVLVGGGDPTLTTQKKAGNWASLRTLAANTAKALHKRGIHKVTLSYDTTLYSGPDLHPIGVNDNLAPVSALIADEGRTDGSTSGPVPRVSDPANDAAGEFAGFLQDAGITTTPPGPSKATTRAQTLATVSSPPLSALVERMLTNSDNDIAEALARQTALTSGQPGSFDGGAKAISARLTKLGLPMSGASFHDGSGLDRDDRLTAGLLTGLLVTAGDPDRPGLRPVLTGLPVAGFTGTLADRYTDSAAGVVRAKTGTLTGVNTLAGTVVDADGRLLAFAFMASGTTDAAAAESALDKTATALADCGCH</sequence>
<dbReference type="NCBIfam" id="TIGR00666">
    <property type="entry name" value="PBP4"/>
    <property type="match status" value="1"/>
</dbReference>
<dbReference type="Gene3D" id="3.50.80.20">
    <property type="entry name" value="D-Ala-D-Ala carboxypeptidase C, peptidase S13"/>
    <property type="match status" value="1"/>
</dbReference>
<evidence type="ECO:0000313" key="4">
    <source>
        <dbReference type="EMBL" id="AOR32900.1"/>
    </source>
</evidence>
<comment type="similarity">
    <text evidence="1">Belongs to the peptidase S13 family.</text>
</comment>
<dbReference type="Pfam" id="PF02113">
    <property type="entry name" value="Peptidase_S13"/>
    <property type="match status" value="2"/>
</dbReference>
<dbReference type="PANTHER" id="PTHR30023:SF0">
    <property type="entry name" value="PENICILLIN-SENSITIVE CARBOXYPEPTIDASE A"/>
    <property type="match status" value="1"/>
</dbReference>
<keyword evidence="2" id="KW-0378">Hydrolase</keyword>
<proteinExistence type="inferred from homology"/>
<reference evidence="5" key="1">
    <citation type="submission" date="2016-09" db="EMBL/GenBank/DDBJ databases">
        <title>Streptomyces puniciscabiei strain:TW1S1 Genome sequencing and assembly.</title>
        <authorList>
            <person name="Kim M.-K."/>
            <person name="Kim S.B."/>
        </authorList>
    </citation>
    <scope>NUCLEOTIDE SEQUENCE [LARGE SCALE GENOMIC DNA]</scope>
    <source>
        <strain evidence="5">TW1S1</strain>
    </source>
</reference>
<dbReference type="GO" id="GO:0006508">
    <property type="term" value="P:proteolysis"/>
    <property type="evidence" value="ECO:0007669"/>
    <property type="project" value="InterPro"/>
</dbReference>
<dbReference type="GO" id="GO:0004185">
    <property type="term" value="F:serine-type carboxypeptidase activity"/>
    <property type="evidence" value="ECO:0007669"/>
    <property type="project" value="InterPro"/>
</dbReference>
<dbReference type="AlphaFoldDB" id="A0A1D7YBR0"/>
<dbReference type="PRINTS" id="PR00922">
    <property type="entry name" value="DADACBPTASE3"/>
</dbReference>
<dbReference type="GO" id="GO:0000270">
    <property type="term" value="P:peptidoglycan metabolic process"/>
    <property type="evidence" value="ECO:0007669"/>
    <property type="project" value="TreeGrafter"/>
</dbReference>
<dbReference type="SUPFAM" id="SSF56601">
    <property type="entry name" value="beta-lactamase/transpeptidase-like"/>
    <property type="match status" value="1"/>
</dbReference>
<dbReference type="PANTHER" id="PTHR30023">
    <property type="entry name" value="D-ALANYL-D-ALANINE CARBOXYPEPTIDASE"/>
    <property type="match status" value="1"/>
</dbReference>
<evidence type="ECO:0000313" key="5">
    <source>
        <dbReference type="Proteomes" id="UP000094960"/>
    </source>
</evidence>
<keyword evidence="4" id="KW-0645">Protease</keyword>
<dbReference type="InterPro" id="IPR012338">
    <property type="entry name" value="Beta-lactam/transpept-like"/>
</dbReference>
<dbReference type="EMBL" id="CP017248">
    <property type="protein sequence ID" value="AOR32900.1"/>
    <property type="molecule type" value="Genomic_DNA"/>
</dbReference>
<dbReference type="Proteomes" id="UP000094960">
    <property type="component" value="Chromosome"/>
</dbReference>
<protein>
    <submittedName>
        <fullName evidence="4">D-alanyl-D-alanine carboxypeptidase/D-alanyl-D-alanine-endopeptidase</fullName>
    </submittedName>
</protein>
<dbReference type="Gene3D" id="3.40.710.10">
    <property type="entry name" value="DD-peptidase/beta-lactamase superfamily"/>
    <property type="match status" value="2"/>
</dbReference>
<organism evidence="4 5">
    <name type="scientific">Streptomyces fodineus</name>
    <dbReference type="NCBI Taxonomy" id="1904616"/>
    <lineage>
        <taxon>Bacteria</taxon>
        <taxon>Bacillati</taxon>
        <taxon>Actinomycetota</taxon>
        <taxon>Actinomycetes</taxon>
        <taxon>Kitasatosporales</taxon>
        <taxon>Streptomycetaceae</taxon>
        <taxon>Streptomyces</taxon>
    </lineage>
</organism>